<dbReference type="Proteomes" id="UP000823485">
    <property type="component" value="Unassembled WGS sequence"/>
</dbReference>
<dbReference type="Gene3D" id="3.40.50.1820">
    <property type="entry name" value="alpha/beta hydrolase"/>
    <property type="match status" value="1"/>
</dbReference>
<comment type="caution">
    <text evidence="4">The sequence shown here is derived from an EMBL/GenBank/DDBJ whole genome shotgun (WGS) entry which is preliminary data.</text>
</comment>
<feature type="signal peptide" evidence="2">
    <location>
        <begin position="1"/>
        <end position="23"/>
    </location>
</feature>
<dbReference type="SUPFAM" id="SSF53474">
    <property type="entry name" value="alpha/beta-Hydrolases"/>
    <property type="match status" value="1"/>
</dbReference>
<dbReference type="Pfam" id="PF08530">
    <property type="entry name" value="PepX_C"/>
    <property type="match status" value="1"/>
</dbReference>
<evidence type="ECO:0000256" key="2">
    <source>
        <dbReference type="SAM" id="SignalP"/>
    </source>
</evidence>
<evidence type="ECO:0000313" key="4">
    <source>
        <dbReference type="EMBL" id="MBM7714884.1"/>
    </source>
</evidence>
<dbReference type="NCBIfam" id="NF003780">
    <property type="entry name" value="PRK05371.1-1"/>
    <property type="match status" value="1"/>
</dbReference>
<dbReference type="EMBL" id="JAFBFH010000010">
    <property type="protein sequence ID" value="MBM7714884.1"/>
    <property type="molecule type" value="Genomic_DNA"/>
</dbReference>
<name>A0ABS2R5K4_9BACI</name>
<gene>
    <name evidence="4" type="ORF">JOC94_001856</name>
</gene>
<evidence type="ECO:0000313" key="5">
    <source>
        <dbReference type="Proteomes" id="UP000823485"/>
    </source>
</evidence>
<dbReference type="InterPro" id="IPR008979">
    <property type="entry name" value="Galactose-bd-like_sf"/>
</dbReference>
<keyword evidence="2" id="KW-0732">Signal</keyword>
<dbReference type="InterPro" id="IPR054470">
    <property type="entry name" value="FIMAH_dom"/>
</dbReference>
<sequence>MKRPVIYSLFMLMILLGSTAEVSANQISPTASSKEPVKMNGLVPETATEYTKIELEDGMTKPIYPIDEAIIENLLVETETDSDGDGKRDRVAIRVMRPHTDPGIKVPVIYEMSPYRAGGNPVDFHNVDMDLVPIDGKPSAANLGSLGDYYVPRGYAVILGYSIGSGASDGCPTVGDVHEIMGTKAVIDWLNGRAKAFTEDGGEVNADWSTGHVGMIGVSYNGTLPNGVAATGVEGLKTIIPIAAISNWYDYYRANGAVVAPGGYQGEDADVLAKYVLTRKNPDICQQGIDQLTEKQDRITGDYNEFWNRRNYLNDANNIKASVLIVHGLNDWNVKTKQFSQWWEALKQNNIPRKMWLHQGGHSGVSSNNWKQTENRWFDYWLYGIENGLMDEPKVDIQREDRTWHQQEDWPAPEAASVKLHLKEGTDTDSGVLSSEAFANASSHESLTDTPLKKATELAAEPEIKSENRLAYLSPVLKEPIRLSGTPVVTLKASIDRRVANLTALLVDYGGTKPEIVTRGWMDPQNLESAAQSVPLTPHQAYTFKWDMQPDDYVFKSGHRLGIILLASDHEFTIRPPAGTKITIFPGESEITLPIDGELQHLNITAAIMEKTVQQFEKDGEFTNNEAARSLQVHLVSIHHFEQQGKAEKVVQHMKSFYPLLDHYFQKGHMSERAYQTLKSDTDYFIKKWQ</sequence>
<organism evidence="4 5">
    <name type="scientific">Siminovitchia thermophila</name>
    <dbReference type="NCBI Taxonomy" id="1245522"/>
    <lineage>
        <taxon>Bacteria</taxon>
        <taxon>Bacillati</taxon>
        <taxon>Bacillota</taxon>
        <taxon>Bacilli</taxon>
        <taxon>Bacillales</taxon>
        <taxon>Bacillaceae</taxon>
        <taxon>Siminovitchia</taxon>
    </lineage>
</organism>
<dbReference type="SUPFAM" id="SSF49785">
    <property type="entry name" value="Galactose-binding domain-like"/>
    <property type="match status" value="1"/>
</dbReference>
<dbReference type="Pfam" id="PF02129">
    <property type="entry name" value="Peptidase_S15"/>
    <property type="match status" value="1"/>
</dbReference>
<feature type="chain" id="PRO_5045638096" evidence="2">
    <location>
        <begin position="24"/>
        <end position="690"/>
    </location>
</feature>
<dbReference type="Gene3D" id="2.60.120.260">
    <property type="entry name" value="Galactose-binding domain-like"/>
    <property type="match status" value="1"/>
</dbReference>
<dbReference type="SMART" id="SM00939">
    <property type="entry name" value="PepX_C"/>
    <property type="match status" value="1"/>
</dbReference>
<proteinExistence type="predicted"/>
<protein>
    <submittedName>
        <fullName evidence="4">X-Pro dipeptidyl-peptidase</fullName>
        <ecNumber evidence="4">3.4.14.11</ecNumber>
    </submittedName>
</protein>
<dbReference type="InterPro" id="IPR013736">
    <property type="entry name" value="Xaa-Pro_dipept_C"/>
</dbReference>
<reference evidence="4 5" key="1">
    <citation type="submission" date="2021-01" db="EMBL/GenBank/DDBJ databases">
        <title>Genomic Encyclopedia of Type Strains, Phase IV (KMG-IV): sequencing the most valuable type-strain genomes for metagenomic binning, comparative biology and taxonomic classification.</title>
        <authorList>
            <person name="Goeker M."/>
        </authorList>
    </citation>
    <scope>NUCLEOTIDE SEQUENCE [LARGE SCALE GENOMIC DNA]</scope>
    <source>
        <strain evidence="4 5">DSM 105453</strain>
    </source>
</reference>
<dbReference type="InterPro" id="IPR029058">
    <property type="entry name" value="AB_hydrolase_fold"/>
</dbReference>
<keyword evidence="5" id="KW-1185">Reference proteome</keyword>
<accession>A0ABS2R5K4</accession>
<dbReference type="EC" id="3.4.14.11" evidence="4"/>
<evidence type="ECO:0000256" key="1">
    <source>
        <dbReference type="ARBA" id="ARBA00022801"/>
    </source>
</evidence>
<dbReference type="Pfam" id="PF22888">
    <property type="entry name" value="FIMAH"/>
    <property type="match status" value="1"/>
</dbReference>
<dbReference type="InterPro" id="IPR000383">
    <property type="entry name" value="Xaa-Pro-like_dom"/>
</dbReference>
<feature type="domain" description="Xaa-Pro dipeptidyl-peptidase C-terminal" evidence="3">
    <location>
        <begin position="375"/>
        <end position="594"/>
    </location>
</feature>
<keyword evidence="1 4" id="KW-0378">Hydrolase</keyword>
<evidence type="ECO:0000259" key="3">
    <source>
        <dbReference type="SMART" id="SM00939"/>
    </source>
</evidence>
<dbReference type="GO" id="GO:0008239">
    <property type="term" value="F:dipeptidyl-peptidase activity"/>
    <property type="evidence" value="ECO:0007669"/>
    <property type="project" value="UniProtKB-EC"/>
</dbReference>